<evidence type="ECO:0000313" key="3">
    <source>
        <dbReference type="Proteomes" id="UP001151760"/>
    </source>
</evidence>
<keyword evidence="3" id="KW-1185">Reference proteome</keyword>
<evidence type="ECO:0000256" key="1">
    <source>
        <dbReference type="SAM" id="MobiDB-lite"/>
    </source>
</evidence>
<gene>
    <name evidence="2" type="ORF">Tco_0681436</name>
</gene>
<comment type="caution">
    <text evidence="2">The sequence shown here is derived from an EMBL/GenBank/DDBJ whole genome shotgun (WGS) entry which is preliminary data.</text>
</comment>
<accession>A0ABQ4XNE5</accession>
<proteinExistence type="predicted"/>
<evidence type="ECO:0000313" key="2">
    <source>
        <dbReference type="EMBL" id="GJS66872.1"/>
    </source>
</evidence>
<protein>
    <submittedName>
        <fullName evidence="2">Uncharacterized protein</fullName>
    </submittedName>
</protein>
<dbReference type="EMBL" id="BQNB010009679">
    <property type="protein sequence ID" value="GJS66872.1"/>
    <property type="molecule type" value="Genomic_DNA"/>
</dbReference>
<name>A0ABQ4XNE5_9ASTR</name>
<sequence>MYKTGVYAYPEEFIGPSISITTVEPVTTVGKGVSTAKATPKEVSTARAIPKEVSTAKPDMDVTLAEALVDLLKSGKKKSPKPKARGVYFQDPKEVARRESDEELSFRLHAEEQAEFKRLQKERAAQEEASRAAIYEEMDNIQAMIKADKQLAARVQAEEQALYSIEEKSRLLVEMIAKRKRFFAVQAVEQRSKSPTKTQMRNRICTYLKNMGGYKHNQLKGKSYEEIQKLFDKTYKQVNSFVPMESDDKDIDSEKKARGSRKKTLAKQRAGEKQRDDVAVSVESLATKYLIVNWKTHVLSEDKMYYEIIRANRSTKSYKIFTEMLDDFDRQDVLDLYRLVKERIHVLLMDTGIVIHMLVEKTYPLTQEMLSRMLSGKLEVDNESEMAFELLRFTRSQIEK</sequence>
<reference evidence="2" key="2">
    <citation type="submission" date="2022-01" db="EMBL/GenBank/DDBJ databases">
        <authorList>
            <person name="Yamashiro T."/>
            <person name="Shiraishi A."/>
            <person name="Satake H."/>
            <person name="Nakayama K."/>
        </authorList>
    </citation>
    <scope>NUCLEOTIDE SEQUENCE</scope>
</reference>
<reference evidence="2" key="1">
    <citation type="journal article" date="2022" name="Int. J. Mol. Sci.">
        <title>Draft Genome of Tanacetum Coccineum: Genomic Comparison of Closely Related Tanacetum-Family Plants.</title>
        <authorList>
            <person name="Yamashiro T."/>
            <person name="Shiraishi A."/>
            <person name="Nakayama K."/>
            <person name="Satake H."/>
        </authorList>
    </citation>
    <scope>NUCLEOTIDE SEQUENCE</scope>
</reference>
<feature type="region of interest" description="Disordered" evidence="1">
    <location>
        <begin position="246"/>
        <end position="270"/>
    </location>
</feature>
<organism evidence="2 3">
    <name type="scientific">Tanacetum coccineum</name>
    <dbReference type="NCBI Taxonomy" id="301880"/>
    <lineage>
        <taxon>Eukaryota</taxon>
        <taxon>Viridiplantae</taxon>
        <taxon>Streptophyta</taxon>
        <taxon>Embryophyta</taxon>
        <taxon>Tracheophyta</taxon>
        <taxon>Spermatophyta</taxon>
        <taxon>Magnoliopsida</taxon>
        <taxon>eudicotyledons</taxon>
        <taxon>Gunneridae</taxon>
        <taxon>Pentapetalae</taxon>
        <taxon>asterids</taxon>
        <taxon>campanulids</taxon>
        <taxon>Asterales</taxon>
        <taxon>Asteraceae</taxon>
        <taxon>Asteroideae</taxon>
        <taxon>Anthemideae</taxon>
        <taxon>Anthemidinae</taxon>
        <taxon>Tanacetum</taxon>
    </lineage>
</organism>
<dbReference type="Proteomes" id="UP001151760">
    <property type="component" value="Unassembled WGS sequence"/>
</dbReference>